<dbReference type="InterPro" id="IPR001453">
    <property type="entry name" value="MoaB/Mog_dom"/>
</dbReference>
<feature type="domain" description="MoaB/Mog" evidence="5">
    <location>
        <begin position="176"/>
        <end position="319"/>
    </location>
</feature>
<dbReference type="PANTHER" id="PTHR43764:SF1">
    <property type="entry name" value="MOLYBDOPTERIN MOLYBDOTRANSFERASE"/>
    <property type="match status" value="1"/>
</dbReference>
<keyword evidence="4" id="KW-0175">Coiled coil</keyword>
<dbReference type="InterPro" id="IPR036425">
    <property type="entry name" value="MoaB/Mog-like_dom_sf"/>
</dbReference>
<dbReference type="SUPFAM" id="SSF158757">
    <property type="entry name" value="SMc04008-like"/>
    <property type="match status" value="1"/>
</dbReference>
<proteinExistence type="predicted"/>
<accession>A0A2R5GRG1</accession>
<evidence type="ECO:0000313" key="6">
    <source>
        <dbReference type="EMBL" id="GBG30931.1"/>
    </source>
</evidence>
<dbReference type="InParanoid" id="A0A2R5GRG1"/>
<evidence type="ECO:0000256" key="4">
    <source>
        <dbReference type="SAM" id="Coils"/>
    </source>
</evidence>
<keyword evidence="7" id="KW-1185">Reference proteome</keyword>
<dbReference type="OrthoDB" id="4349954at2759"/>
<reference evidence="6 7" key="1">
    <citation type="submission" date="2017-12" db="EMBL/GenBank/DDBJ databases">
        <title>Sequencing, de novo assembly and annotation of complete genome of a new Thraustochytrid species, strain FCC1311.</title>
        <authorList>
            <person name="Sedici K."/>
            <person name="Godart F."/>
            <person name="Aiese Cigliano R."/>
            <person name="Sanseverino W."/>
            <person name="Barakat M."/>
            <person name="Ortet P."/>
            <person name="Marechal E."/>
            <person name="Cagnac O."/>
            <person name="Amato A."/>
        </authorList>
    </citation>
    <scope>NUCLEOTIDE SEQUENCE [LARGE SCALE GENOMIC DNA]</scope>
</reference>
<evidence type="ECO:0000256" key="3">
    <source>
        <dbReference type="ARBA" id="ARBA00023150"/>
    </source>
</evidence>
<dbReference type="EMBL" id="BEYU01000085">
    <property type="protein sequence ID" value="GBG30931.1"/>
    <property type="molecule type" value="Genomic_DNA"/>
</dbReference>
<organism evidence="6 7">
    <name type="scientific">Hondaea fermentalgiana</name>
    <dbReference type="NCBI Taxonomy" id="2315210"/>
    <lineage>
        <taxon>Eukaryota</taxon>
        <taxon>Sar</taxon>
        <taxon>Stramenopiles</taxon>
        <taxon>Bigyra</taxon>
        <taxon>Labyrinthulomycetes</taxon>
        <taxon>Thraustochytrida</taxon>
        <taxon>Thraustochytriidae</taxon>
        <taxon>Hondaea</taxon>
    </lineage>
</organism>
<feature type="coiled-coil region" evidence="4">
    <location>
        <begin position="388"/>
        <end position="429"/>
    </location>
</feature>
<dbReference type="GO" id="GO:0061599">
    <property type="term" value="F:molybdopterin molybdotransferase activity"/>
    <property type="evidence" value="ECO:0007669"/>
    <property type="project" value="UniProtKB-EC"/>
</dbReference>
<dbReference type="InterPro" id="IPR036810">
    <property type="entry name" value="SMc04008-like_sf"/>
</dbReference>
<dbReference type="Pfam" id="PF06844">
    <property type="entry name" value="DUF1244"/>
    <property type="match status" value="1"/>
</dbReference>
<comment type="pathway">
    <text evidence="1">Cofactor biosynthesis; molybdopterin biosynthesis.</text>
</comment>
<protein>
    <recommendedName>
        <fullName evidence="2">molybdopterin molybdotransferase</fullName>
        <ecNumber evidence="2">2.10.1.1</ecNumber>
    </recommendedName>
</protein>
<sequence>MESLDATTRRDLHASAFDSLVDHLQKNTSVQNIDMMTISGFCRNCLSKWIFRGARDLGLDITYEQALEDVYRMPYGDWKKQYQTKASPEKMAALDASKEIHAQHPGLDFKISASAQEGAPARPAVATSAPTGPIMSDVCCQDPMEPSGRSAEVVIKNLKCWAPTGEAKETVTLRLGILTISDRASKGVYKDESGPEIAKCVTLFANEFSLVKLAVEPTLKLVPDEKPDIIAALRELAGTCNLILTTGGTGLSPRDVTPEATLEVVQREVAAGAMSKLFKSGKTTLAGRFAELSGTSRLPDSILSKRDGMKEIRAELDGLLGVFKYWAKAIEAVHEANKRAHLVFHFPEMSFACKDGVHGPNVDDTQILSRLQNARSCIKRKIGLLSAIEKQVGELQGLLATRDRLKRRYEDGQRKVSNGMEKIKKLKDEYEEAAWRYFDALTEAEASMDFVVEESKGNGGSGLARAEICTLRLVQMKMFGHCLKYSQSCFEEQAD</sequence>
<dbReference type="Gene3D" id="3.40.980.10">
    <property type="entry name" value="MoaB/Mog-like domain"/>
    <property type="match status" value="1"/>
</dbReference>
<name>A0A2R5GRG1_9STRA</name>
<evidence type="ECO:0000256" key="1">
    <source>
        <dbReference type="ARBA" id="ARBA00005046"/>
    </source>
</evidence>
<keyword evidence="3" id="KW-0501">Molybdenum cofactor biosynthesis</keyword>
<evidence type="ECO:0000259" key="5">
    <source>
        <dbReference type="SMART" id="SM00852"/>
    </source>
</evidence>
<dbReference type="SMART" id="SM00852">
    <property type="entry name" value="MoCF_biosynth"/>
    <property type="match status" value="1"/>
</dbReference>
<dbReference type="InterPro" id="IPR023163">
    <property type="entry name" value="SMc04008-like_domain"/>
</dbReference>
<dbReference type="Proteomes" id="UP000241890">
    <property type="component" value="Unassembled WGS sequence"/>
</dbReference>
<dbReference type="GO" id="GO:0006777">
    <property type="term" value="P:Mo-molybdopterin cofactor biosynthetic process"/>
    <property type="evidence" value="ECO:0007669"/>
    <property type="project" value="UniProtKB-KW"/>
</dbReference>
<dbReference type="AlphaFoldDB" id="A0A2R5GRG1"/>
<dbReference type="InterPro" id="IPR008284">
    <property type="entry name" value="MoCF_biosynth_CS"/>
</dbReference>
<gene>
    <name evidence="6" type="ORF">FCC1311_071522</name>
</gene>
<dbReference type="PANTHER" id="PTHR43764">
    <property type="entry name" value="MOLYBDENUM COFACTOR BIOSYNTHESIS"/>
    <property type="match status" value="1"/>
</dbReference>
<dbReference type="Pfam" id="PF00994">
    <property type="entry name" value="MoCF_biosynth"/>
    <property type="match status" value="1"/>
</dbReference>
<dbReference type="SUPFAM" id="SSF53218">
    <property type="entry name" value="Molybdenum cofactor biosynthesis proteins"/>
    <property type="match status" value="1"/>
</dbReference>
<evidence type="ECO:0000313" key="7">
    <source>
        <dbReference type="Proteomes" id="UP000241890"/>
    </source>
</evidence>
<dbReference type="EC" id="2.10.1.1" evidence="2"/>
<dbReference type="InterPro" id="IPR051920">
    <property type="entry name" value="MPT_Adenylyltrnsfr/MoaC-Rel"/>
</dbReference>
<dbReference type="PROSITE" id="PS01078">
    <property type="entry name" value="MOCF_BIOSYNTHESIS_1"/>
    <property type="match status" value="1"/>
</dbReference>
<comment type="caution">
    <text evidence="6">The sequence shown here is derived from an EMBL/GenBank/DDBJ whole genome shotgun (WGS) entry which is preliminary data.</text>
</comment>
<evidence type="ECO:0000256" key="2">
    <source>
        <dbReference type="ARBA" id="ARBA00013269"/>
    </source>
</evidence>
<dbReference type="Gene3D" id="1.10.3340.10">
    <property type="entry name" value="SMc04008-like"/>
    <property type="match status" value="1"/>
</dbReference>